<comment type="caution">
    <text evidence="2">The sequence shown here is derived from an EMBL/GenBank/DDBJ whole genome shotgun (WGS) entry which is preliminary data.</text>
</comment>
<dbReference type="EMBL" id="JAICBX010000002">
    <property type="protein sequence ID" value="MBW8638356.1"/>
    <property type="molecule type" value="Genomic_DNA"/>
</dbReference>
<protein>
    <recommendedName>
        <fullName evidence="4">LPS-assembly lipoprotein</fullName>
    </recommendedName>
</protein>
<evidence type="ECO:0000313" key="2">
    <source>
        <dbReference type="EMBL" id="MBW8638356.1"/>
    </source>
</evidence>
<proteinExistence type="predicted"/>
<dbReference type="AlphaFoldDB" id="A0AAE2ZP98"/>
<feature type="signal peptide" evidence="1">
    <location>
        <begin position="1"/>
        <end position="28"/>
    </location>
</feature>
<keyword evidence="1" id="KW-0732">Signal</keyword>
<dbReference type="PROSITE" id="PS51257">
    <property type="entry name" value="PROKAR_LIPOPROTEIN"/>
    <property type="match status" value="1"/>
</dbReference>
<dbReference type="GO" id="GO:0043165">
    <property type="term" value="P:Gram-negative-bacterium-type cell outer membrane assembly"/>
    <property type="evidence" value="ECO:0007669"/>
    <property type="project" value="InterPro"/>
</dbReference>
<gene>
    <name evidence="2" type="ORF">K1W69_14260</name>
</gene>
<dbReference type="Proteomes" id="UP001196509">
    <property type="component" value="Unassembled WGS sequence"/>
</dbReference>
<evidence type="ECO:0008006" key="4">
    <source>
        <dbReference type="Google" id="ProtNLM"/>
    </source>
</evidence>
<dbReference type="Gene3D" id="3.30.160.150">
    <property type="entry name" value="Lipoprotein like domain"/>
    <property type="match status" value="1"/>
</dbReference>
<organism evidence="2 3">
    <name type="scientific">Flavimaribacter sediminis</name>
    <dbReference type="NCBI Taxonomy" id="2865987"/>
    <lineage>
        <taxon>Bacteria</taxon>
        <taxon>Pseudomonadati</taxon>
        <taxon>Pseudomonadota</taxon>
        <taxon>Alphaproteobacteria</taxon>
        <taxon>Hyphomicrobiales</taxon>
        <taxon>Rhizobiaceae</taxon>
        <taxon>Flavimaribacter</taxon>
    </lineage>
</organism>
<reference evidence="2" key="1">
    <citation type="submission" date="2021-08" db="EMBL/GenBank/DDBJ databases">
        <title>Hoeflea bacterium WL0058 sp. nov., isolated from the sediment.</title>
        <authorList>
            <person name="Wang L."/>
            <person name="Zhang D."/>
        </authorList>
    </citation>
    <scope>NUCLEOTIDE SEQUENCE</scope>
    <source>
        <strain evidence="2">WL0058</strain>
    </source>
</reference>
<dbReference type="GO" id="GO:0019867">
    <property type="term" value="C:outer membrane"/>
    <property type="evidence" value="ECO:0007669"/>
    <property type="project" value="InterPro"/>
</dbReference>
<evidence type="ECO:0000313" key="3">
    <source>
        <dbReference type="Proteomes" id="UP001196509"/>
    </source>
</evidence>
<keyword evidence="3" id="KW-1185">Reference proteome</keyword>
<feature type="chain" id="PRO_5041986883" description="LPS-assembly lipoprotein" evidence="1">
    <location>
        <begin position="29"/>
        <end position="186"/>
    </location>
</feature>
<dbReference type="RefSeq" id="WP_220228985.1">
    <property type="nucleotide sequence ID" value="NZ_JAICBX010000002.1"/>
</dbReference>
<sequence length="186" mass="20479">MSSFELRRISRIALAATALAGAAFTLQACQVQPLYYQNTSTLAPETSTREQLASVAIKPVGDRIALELRNELIFMFSGGAGEPSNPEYTMDLKVKTEAGRALRDGLLNGIVSRRILATAVYTITLTSTGEEIYKGTRKVTTFYDQNTQEFANNRAKRDAEDRAAQQLAEIIRADTASVLNRRQARS</sequence>
<name>A0AAE2ZP98_9HYPH</name>
<evidence type="ECO:0000256" key="1">
    <source>
        <dbReference type="SAM" id="SignalP"/>
    </source>
</evidence>
<accession>A0AAE2ZP98</accession>